<accession>A0A183GMA9</accession>
<name>A0A183GMA9_HELPZ</name>
<protein>
    <submittedName>
        <fullName evidence="3">IgGFc_binding domain-containing protein</fullName>
    </submittedName>
</protein>
<reference evidence="3" key="2">
    <citation type="submission" date="2019-09" db="UniProtKB">
        <authorList>
            <consortium name="WormBaseParasite"/>
        </authorList>
    </citation>
    <scope>IDENTIFICATION</scope>
</reference>
<organism evidence="2 3">
    <name type="scientific">Heligmosomoides polygyrus</name>
    <name type="common">Parasitic roundworm</name>
    <dbReference type="NCBI Taxonomy" id="6339"/>
    <lineage>
        <taxon>Eukaryota</taxon>
        <taxon>Metazoa</taxon>
        <taxon>Ecdysozoa</taxon>
        <taxon>Nematoda</taxon>
        <taxon>Chromadorea</taxon>
        <taxon>Rhabditida</taxon>
        <taxon>Rhabditina</taxon>
        <taxon>Rhabditomorpha</taxon>
        <taxon>Strongyloidea</taxon>
        <taxon>Heligmosomidae</taxon>
        <taxon>Heligmosomoides</taxon>
    </lineage>
</organism>
<proteinExistence type="predicted"/>
<dbReference type="AlphaFoldDB" id="A0A183GMA9"/>
<gene>
    <name evidence="1" type="ORF">HPBE_LOCUS23828</name>
</gene>
<evidence type="ECO:0000313" key="3">
    <source>
        <dbReference type="WBParaSite" id="HPBE_0002382901-mRNA-1"/>
    </source>
</evidence>
<keyword evidence="2" id="KW-1185">Reference proteome</keyword>
<dbReference type="WBParaSite" id="HPBE_0002382901-mRNA-1">
    <property type="protein sequence ID" value="HPBE_0002382901-mRNA-1"/>
    <property type="gene ID" value="HPBE_0002382901"/>
</dbReference>
<dbReference type="Proteomes" id="UP000050761">
    <property type="component" value="Unassembled WGS sequence"/>
</dbReference>
<evidence type="ECO:0000313" key="2">
    <source>
        <dbReference type="Proteomes" id="UP000050761"/>
    </source>
</evidence>
<sequence>MDENGRALYASCHSRSGIGFVYVFRVKDTHTLPLELIGRVVSGTEVSLATGHAPVPRDITVLPQSNYLFYVDVSPFLPSPAIIQCQLDGRKCEAWLSKSEFRLVFAAKPAAPISVDFFVIRSRSMSVYVPWDMLSAVKTRLRVFQMFRAVLGSSLAMMGSLVSTRQRNVTACRIAREFQ</sequence>
<evidence type="ECO:0000313" key="1">
    <source>
        <dbReference type="EMBL" id="VDP41289.1"/>
    </source>
</evidence>
<reference evidence="1 2" key="1">
    <citation type="submission" date="2018-11" db="EMBL/GenBank/DDBJ databases">
        <authorList>
            <consortium name="Pathogen Informatics"/>
        </authorList>
    </citation>
    <scope>NUCLEOTIDE SEQUENCE [LARGE SCALE GENOMIC DNA]</scope>
</reference>
<accession>A0A3P8H3D1</accession>
<dbReference type="EMBL" id="UZAH01035530">
    <property type="protein sequence ID" value="VDP41289.1"/>
    <property type="molecule type" value="Genomic_DNA"/>
</dbReference>
<dbReference type="OrthoDB" id="72419at2759"/>